<proteinExistence type="predicted"/>
<dbReference type="Pfam" id="PF13692">
    <property type="entry name" value="Glyco_trans_1_4"/>
    <property type="match status" value="1"/>
</dbReference>
<evidence type="ECO:0000259" key="1">
    <source>
        <dbReference type="Pfam" id="PF13439"/>
    </source>
</evidence>
<organism evidence="2 3">
    <name type="scientific">Rhodanobacter humi</name>
    <dbReference type="NCBI Taxonomy" id="1888173"/>
    <lineage>
        <taxon>Bacteria</taxon>
        <taxon>Pseudomonadati</taxon>
        <taxon>Pseudomonadota</taxon>
        <taxon>Gammaproteobacteria</taxon>
        <taxon>Lysobacterales</taxon>
        <taxon>Rhodanobacteraceae</taxon>
        <taxon>Rhodanobacter</taxon>
    </lineage>
</organism>
<dbReference type="SUPFAM" id="SSF53756">
    <property type="entry name" value="UDP-Glycosyltransferase/glycogen phosphorylase"/>
    <property type="match status" value="1"/>
</dbReference>
<evidence type="ECO:0000313" key="3">
    <source>
        <dbReference type="Proteomes" id="UP001562159"/>
    </source>
</evidence>
<keyword evidence="2" id="KW-0808">Transferase</keyword>
<dbReference type="Pfam" id="PF13439">
    <property type="entry name" value="Glyco_transf_4"/>
    <property type="match status" value="1"/>
</dbReference>
<dbReference type="InterPro" id="IPR028098">
    <property type="entry name" value="Glyco_trans_4-like_N"/>
</dbReference>
<reference evidence="2 3" key="1">
    <citation type="submission" date="2024-07" db="EMBL/GenBank/DDBJ databases">
        <title>Molecular mechanisms and environmental adaptations of flagellar loss and biofilm growth of Rhodanobacter under environmental stress.</title>
        <authorList>
            <person name="Chen M."/>
        </authorList>
    </citation>
    <scope>NUCLEOTIDE SEQUENCE [LARGE SCALE GENOMIC DNA]</scope>
    <source>
        <strain evidence="2 3">RS22</strain>
    </source>
</reference>
<comment type="caution">
    <text evidence="2">The sequence shown here is derived from an EMBL/GenBank/DDBJ whole genome shotgun (WGS) entry which is preliminary data.</text>
</comment>
<accession>A0ABV4AVA2</accession>
<dbReference type="EC" id="2.4.-.-" evidence="2"/>
<keyword evidence="2" id="KW-0328">Glycosyltransferase</keyword>
<keyword evidence="3" id="KW-1185">Reference proteome</keyword>
<dbReference type="PANTHER" id="PTHR12526:SF630">
    <property type="entry name" value="GLYCOSYLTRANSFERASE"/>
    <property type="match status" value="1"/>
</dbReference>
<dbReference type="PANTHER" id="PTHR12526">
    <property type="entry name" value="GLYCOSYLTRANSFERASE"/>
    <property type="match status" value="1"/>
</dbReference>
<dbReference type="EMBL" id="JBGBPY010000001">
    <property type="protein sequence ID" value="MEY2183484.1"/>
    <property type="molecule type" value="Genomic_DNA"/>
</dbReference>
<feature type="domain" description="Glycosyltransferase subfamily 4-like N-terminal" evidence="1">
    <location>
        <begin position="18"/>
        <end position="180"/>
    </location>
</feature>
<evidence type="ECO:0000313" key="2">
    <source>
        <dbReference type="EMBL" id="MEY2183484.1"/>
    </source>
</evidence>
<dbReference type="Proteomes" id="UP001562159">
    <property type="component" value="Unassembled WGS sequence"/>
</dbReference>
<dbReference type="Gene3D" id="3.40.50.2000">
    <property type="entry name" value="Glycogen Phosphorylase B"/>
    <property type="match status" value="2"/>
</dbReference>
<sequence>MTARADRILLVLPSLERGGGERVLLQLAGSFLAAGREVHVAVLLGGGPLRPLVPDAVTLHELIDAGDAPKGLALAWKALPRLASLIRTIKPHAVLSTMTGTSLLTVLACMRARIRARLVLREASSLVNTKSALKRQAMRWLYRRVGGLVAVSAGVAQDLRGLGLADDRIHVIRNPVDVERLRQLAAVGLPPALLDNAPYVVSLGRLTEAKDFPTLLRAYATSALRGSHRLIIVGEGEQRTNLENLMRDLGLADRVLLTGAMDNPYRVLADASLHVLSSRWEGYPNVLLEALALGVPMVSTDCPHGPCEILDGGRYGRLVPVGDAAALAHAMDAELEQPSYTGEAVLAVHHPQIIALRYLALLDGAYVEGST</sequence>
<protein>
    <submittedName>
        <fullName evidence="2">Glycosyltransferase</fullName>
        <ecNumber evidence="2">2.4.-.-</ecNumber>
    </submittedName>
</protein>
<name>A0ABV4AVA2_9GAMM</name>
<dbReference type="CDD" id="cd03811">
    <property type="entry name" value="GT4_GT28_WabH-like"/>
    <property type="match status" value="1"/>
</dbReference>
<gene>
    <name evidence="2" type="ORF">AB7878_13755</name>
</gene>
<dbReference type="GO" id="GO:0016757">
    <property type="term" value="F:glycosyltransferase activity"/>
    <property type="evidence" value="ECO:0007669"/>
    <property type="project" value="UniProtKB-KW"/>
</dbReference>